<dbReference type="PANTHER" id="PTHR23011">
    <property type="entry name" value="CYCLIC NUCLEOTIDE-BINDING DOMAIN CONTAINING PROTEIN"/>
    <property type="match status" value="1"/>
</dbReference>
<dbReference type="InterPro" id="IPR018488">
    <property type="entry name" value="cNMP-bd_CS"/>
</dbReference>
<accession>I7MKG2</accession>
<reference evidence="4" key="1">
    <citation type="journal article" date="2006" name="PLoS Biol.">
        <title>Macronuclear genome sequence of the ciliate Tetrahymena thermophila, a model eukaryote.</title>
        <authorList>
            <person name="Eisen J.A."/>
            <person name="Coyne R.S."/>
            <person name="Wu M."/>
            <person name="Wu D."/>
            <person name="Thiagarajan M."/>
            <person name="Wortman J.R."/>
            <person name="Badger J.H."/>
            <person name="Ren Q."/>
            <person name="Amedeo P."/>
            <person name="Jones K.M."/>
            <person name="Tallon L.J."/>
            <person name="Delcher A.L."/>
            <person name="Salzberg S.L."/>
            <person name="Silva J.C."/>
            <person name="Haas B.J."/>
            <person name="Majoros W.H."/>
            <person name="Farzad M."/>
            <person name="Carlton J.M."/>
            <person name="Smith R.K. Jr."/>
            <person name="Garg J."/>
            <person name="Pearlman R.E."/>
            <person name="Karrer K.M."/>
            <person name="Sun L."/>
            <person name="Manning G."/>
            <person name="Elde N.C."/>
            <person name="Turkewitz A.P."/>
            <person name="Asai D.J."/>
            <person name="Wilkes D.E."/>
            <person name="Wang Y."/>
            <person name="Cai H."/>
            <person name="Collins K."/>
            <person name="Stewart B.A."/>
            <person name="Lee S.R."/>
            <person name="Wilamowska K."/>
            <person name="Weinberg Z."/>
            <person name="Ruzzo W.L."/>
            <person name="Wloga D."/>
            <person name="Gaertig J."/>
            <person name="Frankel J."/>
            <person name="Tsao C.-C."/>
            <person name="Gorovsky M.A."/>
            <person name="Keeling P.J."/>
            <person name="Waller R.F."/>
            <person name="Patron N.J."/>
            <person name="Cherry J.M."/>
            <person name="Stover N.A."/>
            <person name="Krieger C.J."/>
            <person name="del Toro C."/>
            <person name="Ryder H.F."/>
            <person name="Williamson S.C."/>
            <person name="Barbeau R.A."/>
            <person name="Hamilton E.P."/>
            <person name="Orias E."/>
        </authorList>
    </citation>
    <scope>NUCLEOTIDE SEQUENCE [LARGE SCALE GENOMIC DNA]</scope>
    <source>
        <strain evidence="4">SB210</strain>
    </source>
</reference>
<dbReference type="Gene3D" id="2.60.120.10">
    <property type="entry name" value="Jelly Rolls"/>
    <property type="match status" value="3"/>
</dbReference>
<keyword evidence="4" id="KW-1185">Reference proteome</keyword>
<feature type="domain" description="Cyclic nucleotide-binding" evidence="2">
    <location>
        <begin position="312"/>
        <end position="370"/>
    </location>
</feature>
<dbReference type="STRING" id="312017.I7MKG2"/>
<feature type="domain" description="Cyclic nucleotide-binding" evidence="2">
    <location>
        <begin position="373"/>
        <end position="505"/>
    </location>
</feature>
<dbReference type="CDD" id="cd00038">
    <property type="entry name" value="CAP_ED"/>
    <property type="match status" value="3"/>
</dbReference>
<dbReference type="EMBL" id="GG662651">
    <property type="protein sequence ID" value="EAR98370.2"/>
    <property type="molecule type" value="Genomic_DNA"/>
</dbReference>
<dbReference type="InterPro" id="IPR000595">
    <property type="entry name" value="cNMP-bd_dom"/>
</dbReference>
<dbReference type="Proteomes" id="UP000009168">
    <property type="component" value="Unassembled WGS sequence"/>
</dbReference>
<gene>
    <name evidence="3" type="ORF">TTHERM_00287990</name>
</gene>
<dbReference type="InterPro" id="IPR018490">
    <property type="entry name" value="cNMP-bd_dom_sf"/>
</dbReference>
<dbReference type="KEGG" id="tet:TTHERM_00287990"/>
<evidence type="ECO:0000256" key="1">
    <source>
        <dbReference type="SAM" id="MobiDB-lite"/>
    </source>
</evidence>
<evidence type="ECO:0000313" key="4">
    <source>
        <dbReference type="Proteomes" id="UP000009168"/>
    </source>
</evidence>
<feature type="region of interest" description="Disordered" evidence="1">
    <location>
        <begin position="1033"/>
        <end position="1063"/>
    </location>
</feature>
<dbReference type="PROSITE" id="PS00889">
    <property type="entry name" value="CNMP_BINDING_2"/>
    <property type="match status" value="1"/>
</dbReference>
<evidence type="ECO:0000259" key="2">
    <source>
        <dbReference type="PROSITE" id="PS50042"/>
    </source>
</evidence>
<dbReference type="RefSeq" id="XP_001018615.2">
    <property type="nucleotide sequence ID" value="XM_001018615.2"/>
</dbReference>
<dbReference type="OrthoDB" id="166212at2759"/>
<name>I7MKG2_TETTS</name>
<organism evidence="3 4">
    <name type="scientific">Tetrahymena thermophila (strain SB210)</name>
    <dbReference type="NCBI Taxonomy" id="312017"/>
    <lineage>
        <taxon>Eukaryota</taxon>
        <taxon>Sar</taxon>
        <taxon>Alveolata</taxon>
        <taxon>Ciliophora</taxon>
        <taxon>Intramacronucleata</taxon>
        <taxon>Oligohymenophorea</taxon>
        <taxon>Hymenostomatida</taxon>
        <taxon>Tetrahymenina</taxon>
        <taxon>Tetrahymenidae</taxon>
        <taxon>Tetrahymena</taxon>
    </lineage>
</organism>
<protein>
    <submittedName>
        <fullName evidence="3">Cyclic nucleotide-binding domain protein</fullName>
    </submittedName>
</protein>
<dbReference type="InterPro" id="IPR014710">
    <property type="entry name" value="RmlC-like_jellyroll"/>
</dbReference>
<sequence length="1302" mass="152545">MEKQSASRTQDELQFLSDQLGDLQFFQEYVQDDMVDLLKRCVRYVKYKFCKKGEVIFHIDSEADKFYIIISGLVGVFTRPSDGNQNRKRKKKHFEHIIKRKKDSLNTDLNINQSMASSINRMSQIELQNISAEKIDDSRLRLSIASLCEDNIDDKRASMKCISQYSSMKSIKNLQQLKRSVSPTYKKNNEKFIRIQDKSSQKSIASQIVKQNKSNAQNVAAKAQRSLTIDAQEKKQRSMNIQQQEQGFFLTQDQDQKNIIQNISQQELQTKNEAIQMNKNVKNNLGLGKEQDITDKKHIYYFGEQLTKAKNMESGTAFGELALVYNKERAATIICLQDTHLAYIEKEHFIQIFSQKEERRIQQQAEYIGKLPLFSNFSFQFLRDLYYNTISYKCKKGETIFQEGSSPDNVYIVKKGEFGIFKQFQVLNQAPDSIQIGKNEQLEVKSVNPLFHKKMLKKKQIKIMSLGEYEVIGDSDLVQSRNREYSLKCTSLEGELLVIKREYFEDKIFKYQDTFNEILKRCNNQNILLSQRIENIQNQIDLFSNQNTNKTFDKKERSFTNLITDKQGIDRKLPDSPTQEKKRQFEYHKKILIHSNIQNCTDDIILPKIHKNISPHPQENSQIYPKSTANKSCCYSSDQKYFLQSSARSHYENTLISEFDNQYNQDTKNVLGNSSLNKDYTYRVQKKQIIKDGINRQEIINQQGNDRSIKSTNKKENQVQEINKYYEPLEYQFMNQQKSRDIRLIKNKRSLQLSLEQEQHNLTTDIQRMSFTPNSTKTLDNSIGNYLREKQNLSQFENQLNQSIFIDGQNQSDQRKLFDRENTKSVQGKQVAPHFRSISQQDVSTQQYETYDMNSQNFYYNKNKQVTKVQNISKKTIQETIQEGAEKNQQKQGQVPPLNLQEQSNRLKRFSPNLKNSKNLKIGNHTERISSKKEEQEKVFMDSTYGYFLKKEQAAQEVFTERYNQKPVLIEIKQTEYNKIEQNKKKIEKYHQQPISQQEKILQTLIFSNKKIKKHLFSKILGDEYMTIQNNLQSQQSDQTKRNNQNRQDKQTQSQATKYIGSESASQNGILTSDFGTRRSQETVQCNYYNLNNGFDQFQKEQLLTNNNCKNENNPSQSDIKPVKITSAQAIQLNNQQVYQQASLNIKDLNQQQQLNQQISDDQINKLNQNRLLEDISSGDQICKQNQKIKDLPINNNTSINESRECVPTKIKKLGEVEKNASHNQQSVLKNNINIFPEILNFNLESESKFIFEQYQFLDSIRDSQKYKIGSASVQNRFFKKTKKKMQETRQKINQLNQQDIH</sequence>
<feature type="domain" description="Cyclic nucleotide-binding" evidence="2">
    <location>
        <begin position="25"/>
        <end position="83"/>
    </location>
</feature>
<dbReference type="SUPFAM" id="SSF51206">
    <property type="entry name" value="cAMP-binding domain-like"/>
    <property type="match status" value="2"/>
</dbReference>
<evidence type="ECO:0000313" key="3">
    <source>
        <dbReference type="EMBL" id="EAR98370.2"/>
    </source>
</evidence>
<dbReference type="InParanoid" id="I7MKG2"/>
<dbReference type="GeneID" id="7834508"/>
<dbReference type="PANTHER" id="PTHR23011:SF28">
    <property type="entry name" value="CYCLIC NUCLEOTIDE-BINDING DOMAIN CONTAINING PROTEIN"/>
    <property type="match status" value="1"/>
</dbReference>
<dbReference type="PROSITE" id="PS50042">
    <property type="entry name" value="CNMP_BINDING_3"/>
    <property type="match status" value="3"/>
</dbReference>
<proteinExistence type="predicted"/>